<protein>
    <submittedName>
        <fullName evidence="13">Multidrug resistance protein</fullName>
    </submittedName>
</protein>
<dbReference type="FunFam" id="3.40.50.300:FF:000838">
    <property type="entry name" value="ABC multidrug transporter (Eurofung)"/>
    <property type="match status" value="1"/>
</dbReference>
<dbReference type="CDD" id="cd18580">
    <property type="entry name" value="ABC_6TM_ABCC_D2"/>
    <property type="match status" value="1"/>
</dbReference>
<evidence type="ECO:0000259" key="11">
    <source>
        <dbReference type="PROSITE" id="PS50893"/>
    </source>
</evidence>
<dbReference type="EMBL" id="PDLM01000009">
    <property type="protein sequence ID" value="RDW69218.1"/>
    <property type="molecule type" value="Genomic_DNA"/>
</dbReference>
<dbReference type="Pfam" id="PF00005">
    <property type="entry name" value="ABC_tran"/>
    <property type="match status" value="2"/>
</dbReference>
<dbReference type="SMART" id="SM00382">
    <property type="entry name" value="AAA"/>
    <property type="match status" value="2"/>
</dbReference>
<dbReference type="InterPro" id="IPR044746">
    <property type="entry name" value="ABCC_6TM_D1"/>
</dbReference>
<feature type="transmembrane region" description="Helical" evidence="10">
    <location>
        <begin position="1059"/>
        <end position="1079"/>
    </location>
</feature>
<dbReference type="CDD" id="cd18579">
    <property type="entry name" value="ABC_6TM_ABCC_D1"/>
    <property type="match status" value="1"/>
</dbReference>
<evidence type="ECO:0000256" key="7">
    <source>
        <dbReference type="ARBA" id="ARBA00022989"/>
    </source>
</evidence>
<dbReference type="FunFam" id="1.20.1560.10:FF:000066">
    <property type="entry name" value="ABC multidrug transporter (Eurofung)"/>
    <property type="match status" value="1"/>
</dbReference>
<dbReference type="CDD" id="cd03244">
    <property type="entry name" value="ABCC_MRP_domain2"/>
    <property type="match status" value="1"/>
</dbReference>
<organism evidence="13 14">
    <name type="scientific">Coleophoma cylindrospora</name>
    <dbReference type="NCBI Taxonomy" id="1849047"/>
    <lineage>
        <taxon>Eukaryota</taxon>
        <taxon>Fungi</taxon>
        <taxon>Dikarya</taxon>
        <taxon>Ascomycota</taxon>
        <taxon>Pezizomycotina</taxon>
        <taxon>Leotiomycetes</taxon>
        <taxon>Helotiales</taxon>
        <taxon>Dermateaceae</taxon>
        <taxon>Coleophoma</taxon>
    </lineage>
</organism>
<feature type="transmembrane region" description="Helical" evidence="10">
    <location>
        <begin position="43"/>
        <end position="61"/>
    </location>
</feature>
<dbReference type="Pfam" id="PF24357">
    <property type="entry name" value="TMD0_ABC"/>
    <property type="match status" value="1"/>
</dbReference>
<sequence length="1468" mass="162696">MAMTSNHSDPVSCSIQADNVFGPIVQPPCRQGFDFTLLFEQSILSLGPSCIFLLIVPWRLWWLYRSKVTTDPRPSASGWKYASIVILIGLQLALVVLWTTNSVFQTSASLPSAALSFVSALFMYPLSYLEYTRSIRPSTLLEVYLLVSLLLSIPQARTLFLQHNHTAIAAIFLACIVGMLVVWILEGRNKTNELKEVYKEYPPEATHGVCSRTFFVWLNSLFMKGYKGLLTMNDLWMTPPEMSSARLRDELQARWDQRCTPERHHSLIQTCASCLMWPLLSAVPARICLIGLNYAQPFLISRMISFVEEPKDSPQHGNRGLGLVAATALIYVGLAVANVCYMHQLYRSITMLRGGLVGLIFNKTLVLRDGIYDETAAITHMSTDIDRIAASMPNVHEIWARFAEVAIGMWLLATQLGAIAVVPIIVVLVCGVINTVASKKNSQKQKIWSGAVQTRISSTASMLGSMKSVKMMGLADWVYQSIEKQRIKEMKDANGYKYQVIFTNTVGSVPQSFAPMLTFVAFQVKAQIQGTPSLTTNQALTSLATITLMTIPATTLLTAIPETLSAMGCFERIQKFLVTPQREDTRSLLTAQKPRSWESLQPKSTTDIELRQLSTNGYSSINRASLATTELLAVRIRNLTVRPSPLAEPAISDINMQINTSMITILTGQVGSGKSTLLKSILGELPPDSGDISVSSEDIAYCSQTAWILNTSIQRNICGLSERSPMDAEWYQSVLYACALEEDLQQLPEGDQSVPGSRGLSLSGGQKQRIALARAVYSKPKIVLLDDVLSALDSKTEKLVADRLFGPDGLFRRLKSTVLLVTYATRHFQYSDHVIVLGRNGKISQQGNFETLRDTEGYISNLFKDGDIERNTFDEISTTKAIQKTNKKTPIKGVSENDVSDLTRKTGDIAVYKYYFKSISVFGIVGFLATAVVFVFTMYFPQIWLVWWTKADGNMTAKYISVYVILALGTLFLRWSTLWWVLLWVSPRSSIKLHQILLNTAVRAPQSFYAKTDTGVTLNRFSQDIGLIDRILPLAFGRMVLAVFTMLAQAAFIAQGSSYMAAVIPVLVLAFYLLQKVYLLTSRQLRFLDLEARSPVYSHFLECLEGLSIIRAFGWSSAAQEMEIERLDASQRPYYLLYCLQRWLSLVLDLMVSGIGIVVVVLAVRVPSQSSGAAIGIALNNVLGLNKSLKLLIENWTQVETSLGAISRLKSFAATTIPEDRPEECATPPPSWPEKGEIEFRNVTASYGPSALALRNVSMTIKPGQKIGICGRTGSGKSSLLLSLCRLIELDSGTIIIDGVDLRTVPREVIRTRLNAIPQESFVLSDSVRVNVDPRGESDDDIIISTLNKVGLWGIIEARGGLDAQMKVQPLSQGQHQLFCLARAMLRKGKILILDEATSNVDAETDALMQTIIRTEFAHHTIISVAHRLNTIAESDMVAVLHKGQLMEFGSPNTLLTKPSMFRDLYSS</sequence>
<feature type="transmembrane region" description="Helical" evidence="10">
    <location>
        <begin position="81"/>
        <end position="98"/>
    </location>
</feature>
<evidence type="ECO:0000313" key="14">
    <source>
        <dbReference type="Proteomes" id="UP000256645"/>
    </source>
</evidence>
<comment type="subcellular location">
    <subcellularLocation>
        <location evidence="1">Cell membrane</location>
        <topology evidence="1">Multi-pass membrane protein</topology>
    </subcellularLocation>
</comment>
<evidence type="ECO:0000256" key="2">
    <source>
        <dbReference type="ARBA" id="ARBA00022448"/>
    </source>
</evidence>
<evidence type="ECO:0000256" key="4">
    <source>
        <dbReference type="ARBA" id="ARBA00022692"/>
    </source>
</evidence>
<dbReference type="Proteomes" id="UP000256645">
    <property type="component" value="Unassembled WGS sequence"/>
</dbReference>
<gene>
    <name evidence="13" type="ORF">BP6252_08238</name>
</gene>
<evidence type="ECO:0000256" key="3">
    <source>
        <dbReference type="ARBA" id="ARBA00022475"/>
    </source>
</evidence>
<dbReference type="GO" id="GO:0016887">
    <property type="term" value="F:ATP hydrolysis activity"/>
    <property type="evidence" value="ECO:0007669"/>
    <property type="project" value="InterPro"/>
</dbReference>
<dbReference type="Gene3D" id="1.20.1560.10">
    <property type="entry name" value="ABC transporter type 1, transmembrane domain"/>
    <property type="match status" value="2"/>
</dbReference>
<dbReference type="PROSITE" id="PS00211">
    <property type="entry name" value="ABC_TRANSPORTER_1"/>
    <property type="match status" value="1"/>
</dbReference>
<dbReference type="InterPro" id="IPR003593">
    <property type="entry name" value="AAA+_ATPase"/>
</dbReference>
<dbReference type="GO" id="GO:0005524">
    <property type="term" value="F:ATP binding"/>
    <property type="evidence" value="ECO:0007669"/>
    <property type="project" value="UniProtKB-KW"/>
</dbReference>
<feature type="transmembrane region" description="Helical" evidence="10">
    <location>
        <begin position="416"/>
        <end position="437"/>
    </location>
</feature>
<dbReference type="SUPFAM" id="SSF90123">
    <property type="entry name" value="ABC transporter transmembrane region"/>
    <property type="match status" value="2"/>
</dbReference>
<feature type="domain" description="ABC transporter" evidence="11">
    <location>
        <begin position="634"/>
        <end position="865"/>
    </location>
</feature>
<keyword evidence="7 10" id="KW-1133">Transmembrane helix</keyword>
<evidence type="ECO:0000256" key="5">
    <source>
        <dbReference type="ARBA" id="ARBA00022741"/>
    </source>
</evidence>
<feature type="transmembrane region" description="Helical" evidence="10">
    <location>
        <begin position="321"/>
        <end position="344"/>
    </location>
</feature>
<evidence type="ECO:0000259" key="12">
    <source>
        <dbReference type="PROSITE" id="PS50929"/>
    </source>
</evidence>
<dbReference type="SUPFAM" id="SSF52540">
    <property type="entry name" value="P-loop containing nucleoside triphosphate hydrolases"/>
    <property type="match status" value="2"/>
</dbReference>
<keyword evidence="3" id="KW-1003">Cell membrane</keyword>
<keyword evidence="2" id="KW-0813">Transport</keyword>
<dbReference type="PROSITE" id="PS50929">
    <property type="entry name" value="ABC_TM1F"/>
    <property type="match status" value="2"/>
</dbReference>
<evidence type="ECO:0000313" key="13">
    <source>
        <dbReference type="EMBL" id="RDW69218.1"/>
    </source>
</evidence>
<dbReference type="Gene3D" id="3.40.50.300">
    <property type="entry name" value="P-loop containing nucleotide triphosphate hydrolases"/>
    <property type="match status" value="2"/>
</dbReference>
<dbReference type="CDD" id="cd03250">
    <property type="entry name" value="ABCC_MRP_domain1"/>
    <property type="match status" value="1"/>
</dbReference>
<evidence type="ECO:0000256" key="6">
    <source>
        <dbReference type="ARBA" id="ARBA00022840"/>
    </source>
</evidence>
<dbReference type="PANTHER" id="PTHR24223:SF399">
    <property type="entry name" value="ABC TRANSPORTER ATNG"/>
    <property type="match status" value="1"/>
</dbReference>
<feature type="domain" description="ABC transmembrane type-1" evidence="12">
    <location>
        <begin position="287"/>
        <end position="565"/>
    </location>
</feature>
<dbReference type="InterPro" id="IPR027417">
    <property type="entry name" value="P-loop_NTPase"/>
</dbReference>
<evidence type="ECO:0000256" key="9">
    <source>
        <dbReference type="ARBA" id="ARBA00023180"/>
    </source>
</evidence>
<dbReference type="InterPro" id="IPR050173">
    <property type="entry name" value="ABC_transporter_C-like"/>
</dbReference>
<dbReference type="InterPro" id="IPR017871">
    <property type="entry name" value="ABC_transporter-like_CS"/>
</dbReference>
<keyword evidence="9" id="KW-0325">Glycoprotein</keyword>
<feature type="transmembrane region" description="Helical" evidence="10">
    <location>
        <begin position="914"/>
        <end position="940"/>
    </location>
</feature>
<feature type="transmembrane region" description="Helical" evidence="10">
    <location>
        <begin position="141"/>
        <end position="160"/>
    </location>
</feature>
<feature type="transmembrane region" description="Helical" evidence="10">
    <location>
        <begin position="960"/>
        <end position="985"/>
    </location>
</feature>
<keyword evidence="8 10" id="KW-0472">Membrane</keyword>
<proteinExistence type="predicted"/>
<evidence type="ECO:0000256" key="1">
    <source>
        <dbReference type="ARBA" id="ARBA00004651"/>
    </source>
</evidence>
<evidence type="ECO:0000256" key="8">
    <source>
        <dbReference type="ARBA" id="ARBA00023136"/>
    </source>
</evidence>
<feature type="transmembrane region" description="Helical" evidence="10">
    <location>
        <begin position="166"/>
        <end position="185"/>
    </location>
</feature>
<reference evidence="13 14" key="1">
    <citation type="journal article" date="2018" name="IMA Fungus">
        <title>IMA Genome-F 9: Draft genome sequence of Annulohypoxylon stygium, Aspergillus mulundensis, Berkeleyomyces basicola (syn. Thielaviopsis basicola), Ceratocystis smalleyi, two Cercospora beticola strains, Coleophoma cylindrospora, Fusarium fracticaudum, Phialophora cf. hyalina, and Morchella septimelata.</title>
        <authorList>
            <person name="Wingfield B.D."/>
            <person name="Bills G.F."/>
            <person name="Dong Y."/>
            <person name="Huang W."/>
            <person name="Nel W.J."/>
            <person name="Swalarsk-Parry B.S."/>
            <person name="Vaghefi N."/>
            <person name="Wilken P.M."/>
            <person name="An Z."/>
            <person name="de Beer Z.W."/>
            <person name="De Vos L."/>
            <person name="Chen L."/>
            <person name="Duong T.A."/>
            <person name="Gao Y."/>
            <person name="Hammerbacher A."/>
            <person name="Kikkert J.R."/>
            <person name="Li Y."/>
            <person name="Li H."/>
            <person name="Li K."/>
            <person name="Li Q."/>
            <person name="Liu X."/>
            <person name="Ma X."/>
            <person name="Naidoo K."/>
            <person name="Pethybridge S.J."/>
            <person name="Sun J."/>
            <person name="Steenkamp E.T."/>
            <person name="van der Nest M.A."/>
            <person name="van Wyk S."/>
            <person name="Wingfield M.J."/>
            <person name="Xiong C."/>
            <person name="Yue Q."/>
            <person name="Zhang X."/>
        </authorList>
    </citation>
    <scope>NUCLEOTIDE SEQUENCE [LARGE SCALE GENOMIC DNA]</scope>
    <source>
        <strain evidence="13 14">BP6252</strain>
    </source>
</reference>
<keyword evidence="6" id="KW-0067">ATP-binding</keyword>
<feature type="transmembrane region" description="Helical" evidence="10">
    <location>
        <begin position="110"/>
        <end position="129"/>
    </location>
</feature>
<dbReference type="FunFam" id="1.20.1560.10:FF:000055">
    <property type="entry name" value="ABC multidrug transporter (Eurofung)"/>
    <property type="match status" value="1"/>
</dbReference>
<dbReference type="Pfam" id="PF00664">
    <property type="entry name" value="ABC_membrane"/>
    <property type="match status" value="2"/>
</dbReference>
<dbReference type="InterPro" id="IPR056227">
    <property type="entry name" value="TMD0_ABC"/>
</dbReference>
<dbReference type="PANTHER" id="PTHR24223">
    <property type="entry name" value="ATP-BINDING CASSETTE SUB-FAMILY C"/>
    <property type="match status" value="1"/>
</dbReference>
<evidence type="ECO:0000256" key="10">
    <source>
        <dbReference type="SAM" id="Phobius"/>
    </source>
</evidence>
<feature type="transmembrane region" description="Helical" evidence="10">
    <location>
        <begin position="1031"/>
        <end position="1053"/>
    </location>
</feature>
<dbReference type="InterPro" id="IPR003439">
    <property type="entry name" value="ABC_transporter-like_ATP-bd"/>
</dbReference>
<dbReference type="STRING" id="1849047.A0A3D8R5H2"/>
<dbReference type="InterPro" id="IPR011527">
    <property type="entry name" value="ABC1_TM_dom"/>
</dbReference>
<name>A0A3D8R5H2_9HELO</name>
<feature type="domain" description="ABC transporter" evidence="11">
    <location>
        <begin position="1238"/>
        <end position="1468"/>
    </location>
</feature>
<dbReference type="OrthoDB" id="6500128at2759"/>
<dbReference type="GO" id="GO:0005886">
    <property type="term" value="C:plasma membrane"/>
    <property type="evidence" value="ECO:0007669"/>
    <property type="project" value="UniProtKB-SubCell"/>
</dbReference>
<dbReference type="InterPro" id="IPR044726">
    <property type="entry name" value="ABCC_6TM_D2"/>
</dbReference>
<keyword evidence="4 10" id="KW-0812">Transmembrane</keyword>
<dbReference type="GO" id="GO:0140359">
    <property type="term" value="F:ABC-type transporter activity"/>
    <property type="evidence" value="ECO:0007669"/>
    <property type="project" value="InterPro"/>
</dbReference>
<keyword evidence="14" id="KW-1185">Reference proteome</keyword>
<dbReference type="PROSITE" id="PS50893">
    <property type="entry name" value="ABC_TRANSPORTER_2"/>
    <property type="match status" value="2"/>
</dbReference>
<comment type="caution">
    <text evidence="13">The sequence shown here is derived from an EMBL/GenBank/DDBJ whole genome shotgun (WGS) entry which is preliminary data.</text>
</comment>
<accession>A0A3D8R5H2</accession>
<feature type="transmembrane region" description="Helical" evidence="10">
    <location>
        <begin position="1143"/>
        <end position="1164"/>
    </location>
</feature>
<feature type="domain" description="ABC transmembrane type-1" evidence="12">
    <location>
        <begin position="921"/>
        <end position="1201"/>
    </location>
</feature>
<dbReference type="InterPro" id="IPR036640">
    <property type="entry name" value="ABC1_TM_sf"/>
</dbReference>
<keyword evidence="5" id="KW-0547">Nucleotide-binding</keyword>